<gene>
    <name evidence="1" type="ORF">CEE69_14305</name>
</gene>
<sequence>MTSTNHDGIIDDNRVYTTKALAVILGYKQARSCENACEKIGCNVKRIGAKSLVSGYEFRLALEAWDGTDEP</sequence>
<evidence type="ECO:0000313" key="1">
    <source>
        <dbReference type="EMBL" id="PHQ34583.1"/>
    </source>
</evidence>
<dbReference type="EMBL" id="NIZW01000010">
    <property type="protein sequence ID" value="PHQ34583.1"/>
    <property type="molecule type" value="Genomic_DNA"/>
</dbReference>
<evidence type="ECO:0000313" key="2">
    <source>
        <dbReference type="Proteomes" id="UP000225740"/>
    </source>
</evidence>
<protein>
    <submittedName>
        <fullName evidence="1">Uncharacterized protein</fullName>
    </submittedName>
</protein>
<keyword evidence="2" id="KW-1185">Reference proteome</keyword>
<accession>A0A2G1W6B5</accession>
<name>A0A2G1W6B5_9BACT</name>
<dbReference type="Proteomes" id="UP000225740">
    <property type="component" value="Unassembled WGS sequence"/>
</dbReference>
<dbReference type="RefSeq" id="WP_099261332.1">
    <property type="nucleotide sequence ID" value="NZ_NIZW01000010.1"/>
</dbReference>
<reference evidence="1 2" key="1">
    <citation type="submission" date="2017-06" db="EMBL/GenBank/DDBJ databases">
        <title>Description of Rhodopirellula bahusiensis sp. nov.</title>
        <authorList>
            <person name="Kizina J."/>
            <person name="Harder J."/>
        </authorList>
    </citation>
    <scope>NUCLEOTIDE SEQUENCE [LARGE SCALE GENOMIC DNA]</scope>
    <source>
        <strain evidence="1 2">SWK21</strain>
    </source>
</reference>
<dbReference type="AlphaFoldDB" id="A0A2G1W6B5"/>
<proteinExistence type="predicted"/>
<comment type="caution">
    <text evidence="1">The sequence shown here is derived from an EMBL/GenBank/DDBJ whole genome shotgun (WGS) entry which is preliminary data.</text>
</comment>
<organism evidence="1 2">
    <name type="scientific">Rhodopirellula bahusiensis</name>
    <dbReference type="NCBI Taxonomy" id="2014065"/>
    <lineage>
        <taxon>Bacteria</taxon>
        <taxon>Pseudomonadati</taxon>
        <taxon>Planctomycetota</taxon>
        <taxon>Planctomycetia</taxon>
        <taxon>Pirellulales</taxon>
        <taxon>Pirellulaceae</taxon>
        <taxon>Rhodopirellula</taxon>
    </lineage>
</organism>
<dbReference type="GeneID" id="90609267"/>
<dbReference type="OrthoDB" id="300298at2"/>